<feature type="non-terminal residue" evidence="2">
    <location>
        <position position="188"/>
    </location>
</feature>
<name>A0A0N9HNQ1_9BASI</name>
<keyword evidence="2" id="KW-0238">DNA-binding</keyword>
<feature type="compositionally biased region" description="Low complexity" evidence="1">
    <location>
        <begin position="15"/>
        <end position="27"/>
    </location>
</feature>
<dbReference type="AlphaFoldDB" id="A0A0N9HNQ1"/>
<evidence type="ECO:0000313" key="2">
    <source>
        <dbReference type="EMBL" id="ALG04385.1"/>
    </source>
</evidence>
<keyword evidence="2" id="KW-0371">Homeobox</keyword>
<accession>A0A0N9HNQ1</accession>
<protein>
    <submittedName>
        <fullName evidence="2">Homeodomain transcription factor HD1</fullName>
    </submittedName>
</protein>
<dbReference type="EMBL" id="KR229946">
    <property type="protein sequence ID" value="ALG04385.1"/>
    <property type="molecule type" value="Genomic_DNA"/>
</dbReference>
<reference evidence="2" key="1">
    <citation type="submission" date="2015-04" db="EMBL/GenBank/DDBJ databases">
        <title>Genomic Architecture Underlying Sex-Determination in the yeast Leucosporidium scottii: New Insights into the Evolution of Mating Systems in basidiomycetes.</title>
        <authorList>
            <person name="Maia T.M."/>
            <person name="Lopes S."/>
            <person name="Almeida J.M.G.C.F."/>
            <person name="Rosa L.H."/>
            <person name="Sampaio J.P."/>
            <person name="Goncalves P."/>
            <person name="Coelho M.A."/>
        </authorList>
    </citation>
    <scope>NUCLEOTIDE SEQUENCE</scope>
    <source>
        <strain evidence="2">UFMG-ANT 61</strain>
    </source>
</reference>
<evidence type="ECO:0000256" key="1">
    <source>
        <dbReference type="SAM" id="MobiDB-lite"/>
    </source>
</evidence>
<gene>
    <name evidence="2" type="primary">HD1</name>
</gene>
<dbReference type="GO" id="GO:0003677">
    <property type="term" value="F:DNA binding"/>
    <property type="evidence" value="ECO:0007669"/>
    <property type="project" value="UniProtKB-KW"/>
</dbReference>
<organism evidence="2">
    <name type="scientific">Leucosporidium yakuticum</name>
    <dbReference type="NCBI Taxonomy" id="231218"/>
    <lineage>
        <taxon>Eukaryota</taxon>
        <taxon>Fungi</taxon>
        <taxon>Dikarya</taxon>
        <taxon>Basidiomycota</taxon>
        <taxon>Pucciniomycotina</taxon>
        <taxon>Microbotryomycetes</taxon>
        <taxon>Leucosporidiales</taxon>
        <taxon>Leucosporidium</taxon>
    </lineage>
</organism>
<feature type="region of interest" description="Disordered" evidence="1">
    <location>
        <begin position="1"/>
        <end position="42"/>
    </location>
</feature>
<sequence length="188" mass="20522">MPRFPSSHARTRTQPSSSPSLSHSALPPRKRMPASPYQQCTPPAMDQLVHTELLASQQAFLQAVKGKAEGEFASRWTATLGRAAQAAEAGMLTSRTLALLRDVLQRVHIVSSILHSCEVATSETTSGMIAETHAYMSSINQQSLRVSTRSSPAFLAPSPPSAPNDILAPYRRWFLDHFAHPYLTSADK</sequence>
<proteinExistence type="predicted"/>